<dbReference type="Proteomes" id="UP001388673">
    <property type="component" value="Unassembled WGS sequence"/>
</dbReference>
<evidence type="ECO:0000313" key="3">
    <source>
        <dbReference type="Proteomes" id="UP001388673"/>
    </source>
</evidence>
<feature type="region of interest" description="Disordered" evidence="1">
    <location>
        <begin position="1"/>
        <end position="93"/>
    </location>
</feature>
<feature type="compositionally biased region" description="Basic and acidic residues" evidence="1">
    <location>
        <begin position="31"/>
        <end position="40"/>
    </location>
</feature>
<protein>
    <submittedName>
        <fullName evidence="2">Uncharacterized protein</fullName>
    </submittedName>
</protein>
<dbReference type="GeneID" id="92179769"/>
<sequence>MQRYQPPHTRQRPPRHLPGDSSSSSNSVRVDSQRISDDNLLKPGPSIPRRNENPVNNFAPRPTRAPSDFSSDKYVPRQSRRDWSSAASNSASLGTSVLASPASDIRPMRPGVGGKVKVGEMELMQSVSRSGGDGANGDALKDWGTQERYRQYIDERIDSHYKTFDTPRHTPPKKGSREKEELEGLASIVLLFRKLREGVVASHRIDAFAIEVFESSAHLAILAQNRPQLLSALSGLIPGLYKAHDDIKDNSKTRTPSEPSDRVEVDVTAQMRDLNLLAREKDRRVEFASLLLLYHLVVSGRQTFFDTLMGLTCPPRRDMARSRDPFLNDPNTSIPRSDGGAKSETKTESEKGHGTPDGHPFVSLDDVGFARKAAIALGEETFSPLMYFNLISTSKPSATITYESAILRWKEGEVRDKTWEIMKKGYLSVGVEWAGKFAGIDVKEVKAWAEGKEGKMEAGIVKLR</sequence>
<evidence type="ECO:0000313" key="2">
    <source>
        <dbReference type="EMBL" id="KAK8861688.1"/>
    </source>
</evidence>
<dbReference type="RefSeq" id="XP_066804313.1">
    <property type="nucleotide sequence ID" value="XM_066945624.1"/>
</dbReference>
<comment type="caution">
    <text evidence="2">The sequence shown here is derived from an EMBL/GenBank/DDBJ whole genome shotgun (WGS) entry which is preliminary data.</text>
</comment>
<gene>
    <name evidence="2" type="ORF">IAR55_002511</name>
</gene>
<dbReference type="KEGG" id="kne:92179769"/>
<accession>A0AAW0Z1P3</accession>
<evidence type="ECO:0000256" key="1">
    <source>
        <dbReference type="SAM" id="MobiDB-lite"/>
    </source>
</evidence>
<name>A0AAW0Z1P3_9TREE</name>
<reference evidence="2 3" key="1">
    <citation type="journal article" date="2024" name="bioRxiv">
        <title>Comparative genomics of Cryptococcus and Kwoniella reveals pathogenesis evolution and contrasting karyotype dynamics via intercentromeric recombination or chromosome fusion.</title>
        <authorList>
            <person name="Coelho M.A."/>
            <person name="David-Palma M."/>
            <person name="Shea T."/>
            <person name="Bowers K."/>
            <person name="McGinley-Smith S."/>
            <person name="Mohammad A.W."/>
            <person name="Gnirke A."/>
            <person name="Yurkov A.M."/>
            <person name="Nowrousian M."/>
            <person name="Sun S."/>
            <person name="Cuomo C.A."/>
            <person name="Heitman J."/>
        </authorList>
    </citation>
    <scope>NUCLEOTIDE SEQUENCE [LARGE SCALE GENOMIC DNA]</scope>
    <source>
        <strain evidence="2 3">CBS 13917</strain>
    </source>
</reference>
<feature type="compositionally biased region" description="Basic and acidic residues" evidence="1">
    <location>
        <begin position="70"/>
        <end position="83"/>
    </location>
</feature>
<dbReference type="PANTHER" id="PTHR39398">
    <property type="entry name" value="YALI0F14311P"/>
    <property type="match status" value="1"/>
</dbReference>
<feature type="compositionally biased region" description="Low complexity" evidence="1">
    <location>
        <begin position="20"/>
        <end position="30"/>
    </location>
</feature>
<feature type="compositionally biased region" description="Basic and acidic residues" evidence="1">
    <location>
        <begin position="339"/>
        <end position="356"/>
    </location>
</feature>
<feature type="region of interest" description="Disordered" evidence="1">
    <location>
        <begin position="319"/>
        <end position="359"/>
    </location>
</feature>
<dbReference type="PANTHER" id="PTHR39398:SF1">
    <property type="entry name" value="CSN8_PSMD8_EIF3K DOMAIN-CONTAINING PROTEIN"/>
    <property type="match status" value="1"/>
</dbReference>
<dbReference type="AlphaFoldDB" id="A0AAW0Z1P3"/>
<dbReference type="EMBL" id="JBCAWK010000004">
    <property type="protein sequence ID" value="KAK8861688.1"/>
    <property type="molecule type" value="Genomic_DNA"/>
</dbReference>
<proteinExistence type="predicted"/>
<keyword evidence="3" id="KW-1185">Reference proteome</keyword>
<organism evidence="2 3">
    <name type="scientific">Kwoniella newhampshirensis</name>
    <dbReference type="NCBI Taxonomy" id="1651941"/>
    <lineage>
        <taxon>Eukaryota</taxon>
        <taxon>Fungi</taxon>
        <taxon>Dikarya</taxon>
        <taxon>Basidiomycota</taxon>
        <taxon>Agaricomycotina</taxon>
        <taxon>Tremellomycetes</taxon>
        <taxon>Tremellales</taxon>
        <taxon>Cryptococcaceae</taxon>
        <taxon>Kwoniella</taxon>
    </lineage>
</organism>